<accession>A0ABR4HHL3</accession>
<comment type="caution">
    <text evidence="1">The sequence shown here is derived from an EMBL/GenBank/DDBJ whole genome shotgun (WGS) entry which is preliminary data.</text>
</comment>
<evidence type="ECO:0000313" key="2">
    <source>
        <dbReference type="Proteomes" id="UP001610334"/>
    </source>
</evidence>
<organism evidence="1 2">
    <name type="scientific">Aspergillus granulosus</name>
    <dbReference type="NCBI Taxonomy" id="176169"/>
    <lineage>
        <taxon>Eukaryota</taxon>
        <taxon>Fungi</taxon>
        <taxon>Dikarya</taxon>
        <taxon>Ascomycota</taxon>
        <taxon>Pezizomycotina</taxon>
        <taxon>Eurotiomycetes</taxon>
        <taxon>Eurotiomycetidae</taxon>
        <taxon>Eurotiales</taxon>
        <taxon>Aspergillaceae</taxon>
        <taxon>Aspergillus</taxon>
        <taxon>Aspergillus subgen. Nidulantes</taxon>
    </lineage>
</organism>
<dbReference type="EMBL" id="JBFXLT010000031">
    <property type="protein sequence ID" value="KAL2814815.1"/>
    <property type="molecule type" value="Genomic_DNA"/>
</dbReference>
<dbReference type="Proteomes" id="UP001610334">
    <property type="component" value="Unassembled WGS sequence"/>
</dbReference>
<reference evidence="1 2" key="1">
    <citation type="submission" date="2024-07" db="EMBL/GenBank/DDBJ databases">
        <title>Section-level genome sequencing and comparative genomics of Aspergillus sections Usti and Cavernicolus.</title>
        <authorList>
            <consortium name="Lawrence Berkeley National Laboratory"/>
            <person name="Nybo J.L."/>
            <person name="Vesth T.C."/>
            <person name="Theobald S."/>
            <person name="Frisvad J.C."/>
            <person name="Larsen T.O."/>
            <person name="Kjaerboelling I."/>
            <person name="Rothschild-Mancinelli K."/>
            <person name="Lyhne E.K."/>
            <person name="Kogle M.E."/>
            <person name="Barry K."/>
            <person name="Clum A."/>
            <person name="Na H."/>
            <person name="Ledsgaard L."/>
            <person name="Lin J."/>
            <person name="Lipzen A."/>
            <person name="Kuo A."/>
            <person name="Riley R."/>
            <person name="Mondo S."/>
            <person name="Labutti K."/>
            <person name="Haridas S."/>
            <person name="Pangalinan J."/>
            <person name="Salamov A.A."/>
            <person name="Simmons B.A."/>
            <person name="Magnuson J.K."/>
            <person name="Chen J."/>
            <person name="Drula E."/>
            <person name="Henrissat B."/>
            <person name="Wiebenga A."/>
            <person name="Lubbers R.J."/>
            <person name="Gomes A.C."/>
            <person name="Makela M.R."/>
            <person name="Stajich J."/>
            <person name="Grigoriev I.V."/>
            <person name="Mortensen U.H."/>
            <person name="De Vries R.P."/>
            <person name="Baker S.E."/>
            <person name="Andersen M.R."/>
        </authorList>
    </citation>
    <scope>NUCLEOTIDE SEQUENCE [LARGE SCALE GENOMIC DNA]</scope>
    <source>
        <strain evidence="1 2">CBS 588.65</strain>
    </source>
</reference>
<proteinExistence type="predicted"/>
<gene>
    <name evidence="1" type="ORF">BJX63DRAFT_431204</name>
</gene>
<keyword evidence="2" id="KW-1185">Reference proteome</keyword>
<evidence type="ECO:0000313" key="1">
    <source>
        <dbReference type="EMBL" id="KAL2814815.1"/>
    </source>
</evidence>
<name>A0ABR4HHL3_9EURO</name>
<protein>
    <submittedName>
        <fullName evidence="1">Uncharacterized protein</fullName>
    </submittedName>
</protein>
<sequence length="103" mass="11954">MYMRLCQAPNSALNGVVKEGLKKRDIRSTTEYLPWYSYKAEIHRYLAELNKNKKVCFLPGVNSLASIDLKQVLEYTLFQPGLFANYLTRPYKSSTYLHQIETA</sequence>